<keyword evidence="1" id="KW-0001">2Fe-2S</keyword>
<dbReference type="GO" id="GO:0042128">
    <property type="term" value="P:nitrate assimilation"/>
    <property type="evidence" value="ECO:0007669"/>
    <property type="project" value="UniProtKB-KW"/>
</dbReference>
<dbReference type="PROSITE" id="PS51296">
    <property type="entry name" value="RIESKE"/>
    <property type="match status" value="1"/>
</dbReference>
<dbReference type="GO" id="GO:0051537">
    <property type="term" value="F:2 iron, 2 sulfur cluster binding"/>
    <property type="evidence" value="ECO:0007669"/>
    <property type="project" value="UniProtKB-KW"/>
</dbReference>
<sequence>MRWCSSRWRGPTTELQDFKGKTVTHTELTASHAPDKTWVPACDLGDLLPDQGVCALIHGKQIALFLVQERVFALSNHDPFTGSNTLSRGLVGSYTLDGASRLKVAAPLLKQAFDLQSGQCITEPDISVPTYPVRLEGSKVWIGLGG</sequence>
<keyword evidence="6" id="KW-0534">Nitrate assimilation</keyword>
<organism evidence="8 9">
    <name type="scientific">Deinococcus wulumuqiensis</name>
    <dbReference type="NCBI Taxonomy" id="980427"/>
    <lineage>
        <taxon>Bacteria</taxon>
        <taxon>Thermotogati</taxon>
        <taxon>Deinococcota</taxon>
        <taxon>Deinococci</taxon>
        <taxon>Deinococcales</taxon>
        <taxon>Deinococcaceae</taxon>
        <taxon>Deinococcus</taxon>
    </lineage>
</organism>
<keyword evidence="3" id="KW-0560">Oxidoreductase</keyword>
<dbReference type="CDD" id="cd03529">
    <property type="entry name" value="Rieske_NirD"/>
    <property type="match status" value="1"/>
</dbReference>
<protein>
    <submittedName>
        <fullName evidence="8">Nitrite reductase (NAD(P)H) small subunit</fullName>
    </submittedName>
</protein>
<evidence type="ECO:0000256" key="3">
    <source>
        <dbReference type="ARBA" id="ARBA00023002"/>
    </source>
</evidence>
<geneLocation type="plasmid" evidence="9">
    <name>pdrdi</name>
</geneLocation>
<dbReference type="PROSITE" id="PS51300">
    <property type="entry name" value="NIRD"/>
    <property type="match status" value="1"/>
</dbReference>
<dbReference type="AlphaFoldDB" id="A0A345IMW0"/>
<dbReference type="Pfam" id="PF13806">
    <property type="entry name" value="Rieske_2"/>
    <property type="match status" value="1"/>
</dbReference>
<evidence type="ECO:0000256" key="5">
    <source>
        <dbReference type="ARBA" id="ARBA00023014"/>
    </source>
</evidence>
<dbReference type="SUPFAM" id="SSF50022">
    <property type="entry name" value="ISP domain"/>
    <property type="match status" value="1"/>
</dbReference>
<evidence type="ECO:0000313" key="8">
    <source>
        <dbReference type="EMBL" id="AXH01033.1"/>
    </source>
</evidence>
<dbReference type="InterPro" id="IPR012748">
    <property type="entry name" value="Rieske-like_NirD"/>
</dbReference>
<accession>A0A345IMW0</accession>
<keyword evidence="4" id="KW-0408">Iron</keyword>
<keyword evidence="8" id="KW-0614">Plasmid</keyword>
<dbReference type="KEGG" id="dwu:DVJ83_18255"/>
<name>A0A345IMW0_9DEIO</name>
<dbReference type="GO" id="GO:0008942">
    <property type="term" value="F:nitrite reductase [NAD(P)H] activity"/>
    <property type="evidence" value="ECO:0007669"/>
    <property type="project" value="InterPro"/>
</dbReference>
<evidence type="ECO:0000256" key="6">
    <source>
        <dbReference type="ARBA" id="ARBA00023063"/>
    </source>
</evidence>
<dbReference type="InterPro" id="IPR017941">
    <property type="entry name" value="Rieske_2Fe-2S"/>
</dbReference>
<dbReference type="Gene3D" id="2.102.10.10">
    <property type="entry name" value="Rieske [2Fe-2S] iron-sulphur domain"/>
    <property type="match status" value="1"/>
</dbReference>
<feature type="domain" description="Rieske" evidence="7">
    <location>
        <begin position="39"/>
        <end position="142"/>
    </location>
</feature>
<reference evidence="8 9" key="1">
    <citation type="submission" date="2018-07" db="EMBL/GenBank/DDBJ databases">
        <title>Complete Genome and Methylome Analysis of Deinococcus wulumuqiensis NEB 479.</title>
        <authorList>
            <person name="Fomenkov A."/>
            <person name="Luyten Y."/>
            <person name="Vincze T."/>
            <person name="Anton B.P."/>
            <person name="Clark T."/>
            <person name="Roberts R.J."/>
            <person name="Morgan R.D."/>
        </authorList>
    </citation>
    <scope>NUCLEOTIDE SEQUENCE [LARGE SCALE GENOMIC DNA]</scope>
    <source>
        <strain evidence="8 9">NEB 479</strain>
        <plasmid evidence="9">Plasmid pdrdi</plasmid>
    </source>
</reference>
<dbReference type="InterPro" id="IPR036922">
    <property type="entry name" value="Rieske_2Fe-2S_sf"/>
</dbReference>
<keyword evidence="2" id="KW-0479">Metal-binding</keyword>
<evidence type="ECO:0000256" key="2">
    <source>
        <dbReference type="ARBA" id="ARBA00022723"/>
    </source>
</evidence>
<dbReference type="GO" id="GO:0046872">
    <property type="term" value="F:metal ion binding"/>
    <property type="evidence" value="ECO:0007669"/>
    <property type="project" value="UniProtKB-KW"/>
</dbReference>
<dbReference type="Proteomes" id="UP000253744">
    <property type="component" value="Plasmid pDrdI"/>
</dbReference>
<keyword evidence="5" id="KW-0411">Iron-sulfur</keyword>
<dbReference type="EMBL" id="CP031163">
    <property type="protein sequence ID" value="AXH01033.1"/>
    <property type="molecule type" value="Genomic_DNA"/>
</dbReference>
<evidence type="ECO:0000256" key="4">
    <source>
        <dbReference type="ARBA" id="ARBA00023004"/>
    </source>
</evidence>
<dbReference type="NCBIfam" id="TIGR02378">
    <property type="entry name" value="nirD_assim_sml"/>
    <property type="match status" value="1"/>
</dbReference>
<dbReference type="PANTHER" id="PTHR40562">
    <property type="match status" value="1"/>
</dbReference>
<evidence type="ECO:0000313" key="9">
    <source>
        <dbReference type="Proteomes" id="UP000253744"/>
    </source>
</evidence>
<dbReference type="InterPro" id="IPR017881">
    <property type="entry name" value="NirD"/>
</dbReference>
<evidence type="ECO:0000256" key="1">
    <source>
        <dbReference type="ARBA" id="ARBA00022714"/>
    </source>
</evidence>
<proteinExistence type="predicted"/>
<dbReference type="PANTHER" id="PTHR40562:SF1">
    <property type="entry name" value="NITRITE REDUCTASE (NADH) SMALL SUBUNIT"/>
    <property type="match status" value="1"/>
</dbReference>
<evidence type="ECO:0000259" key="7">
    <source>
        <dbReference type="PROSITE" id="PS51296"/>
    </source>
</evidence>
<gene>
    <name evidence="8" type="primary">nirD</name>
    <name evidence="8" type="ORF">DVJ83_18255</name>
</gene>